<dbReference type="VEuPathDB" id="FungiDB:BO97DRAFT_442974"/>
<name>A0A395I0S3_ASPHC</name>
<feature type="compositionally biased region" description="Low complexity" evidence="1">
    <location>
        <begin position="20"/>
        <end position="34"/>
    </location>
</feature>
<dbReference type="AlphaFoldDB" id="A0A395I0S3"/>
<accession>A0A395I0S3</accession>
<dbReference type="Proteomes" id="UP000248961">
    <property type="component" value="Unassembled WGS sequence"/>
</dbReference>
<gene>
    <name evidence="2" type="ORF">BO97DRAFT_442974</name>
</gene>
<feature type="compositionally biased region" description="Pro residues" evidence="1">
    <location>
        <begin position="1"/>
        <end position="15"/>
    </location>
</feature>
<protein>
    <submittedName>
        <fullName evidence="2">Uncharacterized protein</fullName>
    </submittedName>
</protein>
<reference evidence="2 3" key="1">
    <citation type="submission" date="2018-02" db="EMBL/GenBank/DDBJ databases">
        <title>The genomes of Aspergillus section Nigri reveals drivers in fungal speciation.</title>
        <authorList>
            <consortium name="DOE Joint Genome Institute"/>
            <person name="Vesth T.C."/>
            <person name="Nybo J."/>
            <person name="Theobald S."/>
            <person name="Brandl J."/>
            <person name="Frisvad J.C."/>
            <person name="Nielsen K.F."/>
            <person name="Lyhne E.K."/>
            <person name="Kogle M.E."/>
            <person name="Kuo A."/>
            <person name="Riley R."/>
            <person name="Clum A."/>
            <person name="Nolan M."/>
            <person name="Lipzen A."/>
            <person name="Salamov A."/>
            <person name="Henrissat B."/>
            <person name="Wiebenga A."/>
            <person name="De vries R.P."/>
            <person name="Grigoriev I.V."/>
            <person name="Mortensen U.H."/>
            <person name="Andersen M.R."/>
            <person name="Baker S.E."/>
        </authorList>
    </citation>
    <scope>NUCLEOTIDE SEQUENCE [LARGE SCALE GENOMIC DNA]</scope>
    <source>
        <strain evidence="2 3">CBS 101889</strain>
    </source>
</reference>
<dbReference type="EMBL" id="KZ824282">
    <property type="protein sequence ID" value="RAL12748.1"/>
    <property type="molecule type" value="Genomic_DNA"/>
</dbReference>
<evidence type="ECO:0000313" key="2">
    <source>
        <dbReference type="EMBL" id="RAL12748.1"/>
    </source>
</evidence>
<evidence type="ECO:0000313" key="3">
    <source>
        <dbReference type="Proteomes" id="UP000248961"/>
    </source>
</evidence>
<sequence>MLPPTPSPSPSPPPATMARSVSITAPSSALSSSSAEDEEMTTALHEALTCTSCAIDRIPKSTFRADTAAGRYDPSLPMPFRSQDREFEIAPDEMFPDSDADGRRNDDKDEMDIENDGVDLHPRLWRSASPTTARTHSAEQRGRYISYAELTPPATPPSGSDSTGHLYEALVARYFVSHDSAADVAFARYRADYHVHVHYMLRRGVLGVCRDGKDVYELKGWKRRLHAVDSGEIALEQLESGMVDWRDGMMGGGGGGGGIGKGGGGGYYASSPYQSYYPAPSPTAALPRTQRAMGGWPDDENQLMVYQVALWRKRGRSRQRRLEDARIKWAFIMEERRRQRLAALAQAQHQKTASSVKVRLYCSQAGGDRNLIREIEMDGRSFGELIR</sequence>
<organism evidence="2 3">
    <name type="scientific">Aspergillus homomorphus (strain CBS 101889)</name>
    <dbReference type="NCBI Taxonomy" id="1450537"/>
    <lineage>
        <taxon>Eukaryota</taxon>
        <taxon>Fungi</taxon>
        <taxon>Dikarya</taxon>
        <taxon>Ascomycota</taxon>
        <taxon>Pezizomycotina</taxon>
        <taxon>Eurotiomycetes</taxon>
        <taxon>Eurotiomycetidae</taxon>
        <taxon>Eurotiales</taxon>
        <taxon>Aspergillaceae</taxon>
        <taxon>Aspergillus</taxon>
        <taxon>Aspergillus subgen. Circumdati</taxon>
    </lineage>
</organism>
<evidence type="ECO:0000256" key="1">
    <source>
        <dbReference type="SAM" id="MobiDB-lite"/>
    </source>
</evidence>
<dbReference type="GeneID" id="37202609"/>
<feature type="region of interest" description="Disordered" evidence="1">
    <location>
        <begin position="1"/>
        <end position="40"/>
    </location>
</feature>
<dbReference type="OrthoDB" id="4226302at2759"/>
<keyword evidence="3" id="KW-1185">Reference proteome</keyword>
<dbReference type="RefSeq" id="XP_025551902.1">
    <property type="nucleotide sequence ID" value="XM_025698320.1"/>
</dbReference>
<proteinExistence type="predicted"/>